<evidence type="ECO:0000313" key="1">
    <source>
        <dbReference type="EMBL" id="MEC0232728.1"/>
    </source>
</evidence>
<sequence length="57" mass="6375">MDRVYVVIDLYKGRDYIAGATTDLTFAQMLAASAGDGHNRFIEVYQDGVKIEEAGYR</sequence>
<keyword evidence="2" id="KW-1185">Reference proteome</keyword>
<dbReference type="EMBL" id="JARLKY010000167">
    <property type="protein sequence ID" value="MEC0232728.1"/>
    <property type="molecule type" value="Genomic_DNA"/>
</dbReference>
<name>A0ABU6GES4_9BACL</name>
<proteinExistence type="predicted"/>
<reference evidence="1 2" key="1">
    <citation type="submission" date="2023-03" db="EMBL/GenBank/DDBJ databases">
        <title>Bacillus Genome Sequencing.</title>
        <authorList>
            <person name="Dunlap C."/>
        </authorList>
    </citation>
    <scope>NUCLEOTIDE SEQUENCE [LARGE SCALE GENOMIC DNA]</scope>
    <source>
        <strain evidence="1 2">BD-533</strain>
    </source>
</reference>
<protein>
    <submittedName>
        <fullName evidence="1">Uncharacterized protein</fullName>
    </submittedName>
</protein>
<evidence type="ECO:0000313" key="2">
    <source>
        <dbReference type="Proteomes" id="UP001338137"/>
    </source>
</evidence>
<comment type="caution">
    <text evidence="1">The sequence shown here is derived from an EMBL/GenBank/DDBJ whole genome shotgun (WGS) entry which is preliminary data.</text>
</comment>
<organism evidence="1 2">
    <name type="scientific">Paenibacillus alba</name>
    <dbReference type="NCBI Taxonomy" id="1197127"/>
    <lineage>
        <taxon>Bacteria</taxon>
        <taxon>Bacillati</taxon>
        <taxon>Bacillota</taxon>
        <taxon>Bacilli</taxon>
        <taxon>Bacillales</taxon>
        <taxon>Paenibacillaceae</taxon>
        <taxon>Paenibacillus</taxon>
    </lineage>
</organism>
<accession>A0ABU6GES4</accession>
<dbReference type="RefSeq" id="WP_326076949.1">
    <property type="nucleotide sequence ID" value="NZ_JARLKY010000167.1"/>
</dbReference>
<dbReference type="Proteomes" id="UP001338137">
    <property type="component" value="Unassembled WGS sequence"/>
</dbReference>
<gene>
    <name evidence="1" type="ORF">P4I72_37125</name>
</gene>